<accession>A0ACB9Q4B8</accession>
<protein>
    <submittedName>
        <fullName evidence="1">Uncharacterized protein</fullName>
    </submittedName>
</protein>
<dbReference type="Proteomes" id="UP000828941">
    <property type="component" value="Chromosome 2"/>
</dbReference>
<comment type="caution">
    <text evidence="1">The sequence shown here is derived from an EMBL/GenBank/DDBJ whole genome shotgun (WGS) entry which is preliminary data.</text>
</comment>
<proteinExistence type="predicted"/>
<evidence type="ECO:0000313" key="2">
    <source>
        <dbReference type="Proteomes" id="UP000828941"/>
    </source>
</evidence>
<keyword evidence="2" id="KW-1185">Reference proteome</keyword>
<evidence type="ECO:0000313" key="1">
    <source>
        <dbReference type="EMBL" id="KAI4355673.1"/>
    </source>
</evidence>
<reference evidence="1 2" key="1">
    <citation type="journal article" date="2022" name="DNA Res.">
        <title>Chromosomal-level genome assembly of the orchid tree Bauhinia variegata (Leguminosae; Cercidoideae) supports the allotetraploid origin hypothesis of Bauhinia.</title>
        <authorList>
            <person name="Zhong Y."/>
            <person name="Chen Y."/>
            <person name="Zheng D."/>
            <person name="Pang J."/>
            <person name="Liu Y."/>
            <person name="Luo S."/>
            <person name="Meng S."/>
            <person name="Qian L."/>
            <person name="Wei D."/>
            <person name="Dai S."/>
            <person name="Zhou R."/>
        </authorList>
    </citation>
    <scope>NUCLEOTIDE SEQUENCE [LARGE SCALE GENOMIC DNA]</scope>
    <source>
        <strain evidence="1">BV-YZ2020</strain>
    </source>
</reference>
<dbReference type="EMBL" id="CM039427">
    <property type="protein sequence ID" value="KAI4355673.1"/>
    <property type="molecule type" value="Genomic_DNA"/>
</dbReference>
<name>A0ACB9Q4B8_BAUVA</name>
<sequence>MATSVVEDVEYESDPEEAKRSLAMRRREASDDEEGEGDGRDKRVDRRVGIHSDESDGQGGVAEYDDEEEPDGEDEEVEEDDDEEAEIDKGDEVGEEVYEIDGEEGVHGADAGVDGSVVLVKGSDGDVMTPLEDSVELNSGNRVDEEKKENEPFTVPTAGAFYMHDDRFRENAGGRHRRTHGGRRLWESKDDRKWGHDKFEEMTLQERHHGEVGRASKGSYRGRGKSRGMPQGYARGNRKGYNNNNGAQSQVPKGGVRGRGSRRYEPASKRKDPAPQVQNKQSGKPLEKATHGSSERSFTLTPNAESDPVLGRKLVRSSNLNSASPPFYPSGSSDKDINQAPKRDVQAGSNGKNVHPGITEEGFSVQPNNAVLRGKNVVESISMQKLYIDESISPAVGKPLNNLQMPSSRVNASHSSLPRASGRGVSVPPQMNYRPIPTHNQLNKVSAVQLQAIQKSSVPSRTPPTSVQAPARQLGQRPASGSQASSPPGTTSTAQNSFDSGEMDAASEAGKSKGALVGKGRGGAQGNGRGSFLYGGAQVMGAAGNIAVSHGDQNFPGTPAFLPVMQFGGQHPGGIGVPAVGMAFPGYVAQPQLGLGNSEMTWLPVLAGAAGALGASYCSPYLAVDGSYCARQSGQTSAMGTSSKENNTNKSNSEWKPPQSPAELVSDEFGQRQNKPRRYSEMNFGQFFSYTTPARAAVHLRSYCSLTGSSCLSNCAVFLLVWFFSEACEKSVQASLEIWILEKIEDYCAAAD</sequence>
<gene>
    <name evidence="1" type="ORF">L6164_004422</name>
</gene>
<organism evidence="1 2">
    <name type="scientific">Bauhinia variegata</name>
    <name type="common">Purple orchid tree</name>
    <name type="synonym">Phanera variegata</name>
    <dbReference type="NCBI Taxonomy" id="167791"/>
    <lineage>
        <taxon>Eukaryota</taxon>
        <taxon>Viridiplantae</taxon>
        <taxon>Streptophyta</taxon>
        <taxon>Embryophyta</taxon>
        <taxon>Tracheophyta</taxon>
        <taxon>Spermatophyta</taxon>
        <taxon>Magnoliopsida</taxon>
        <taxon>eudicotyledons</taxon>
        <taxon>Gunneridae</taxon>
        <taxon>Pentapetalae</taxon>
        <taxon>rosids</taxon>
        <taxon>fabids</taxon>
        <taxon>Fabales</taxon>
        <taxon>Fabaceae</taxon>
        <taxon>Cercidoideae</taxon>
        <taxon>Cercideae</taxon>
        <taxon>Bauhiniinae</taxon>
        <taxon>Bauhinia</taxon>
    </lineage>
</organism>